<evidence type="ECO:0000313" key="4">
    <source>
        <dbReference type="Proteomes" id="UP001152797"/>
    </source>
</evidence>
<dbReference type="EMBL" id="CAMXCT030001980">
    <property type="protein sequence ID" value="CAL4781970.1"/>
    <property type="molecule type" value="Genomic_DNA"/>
</dbReference>
<reference evidence="2" key="2">
    <citation type="submission" date="2024-04" db="EMBL/GenBank/DDBJ databases">
        <authorList>
            <person name="Chen Y."/>
            <person name="Shah S."/>
            <person name="Dougan E. K."/>
            <person name="Thang M."/>
            <person name="Chan C."/>
        </authorList>
    </citation>
    <scope>NUCLEOTIDE SEQUENCE [LARGE SCALE GENOMIC DNA]</scope>
</reference>
<evidence type="ECO:0000313" key="1">
    <source>
        <dbReference type="EMBL" id="CAI3994658.1"/>
    </source>
</evidence>
<dbReference type="Proteomes" id="UP001152797">
    <property type="component" value="Unassembled WGS sequence"/>
</dbReference>
<proteinExistence type="predicted"/>
<organism evidence="1">
    <name type="scientific">Cladocopium goreaui</name>
    <dbReference type="NCBI Taxonomy" id="2562237"/>
    <lineage>
        <taxon>Eukaryota</taxon>
        <taxon>Sar</taxon>
        <taxon>Alveolata</taxon>
        <taxon>Dinophyceae</taxon>
        <taxon>Suessiales</taxon>
        <taxon>Symbiodiniaceae</taxon>
        <taxon>Cladocopium</taxon>
    </lineage>
</organism>
<gene>
    <name evidence="1" type="ORF">C1SCF055_LOCUS21292</name>
</gene>
<protein>
    <submittedName>
        <fullName evidence="3">MOB kinase activator-like 1-like A</fullName>
    </submittedName>
</protein>
<comment type="caution">
    <text evidence="1">The sequence shown here is derived from an EMBL/GenBank/DDBJ whole genome shotgun (WGS) entry which is preliminary data.</text>
</comment>
<keyword evidence="3" id="KW-0808">Transferase</keyword>
<accession>A0A9P1CPL1</accession>
<sequence>MPQRKPTLTRATSEDLRHATVTAKAGLEEVVCFPPVKVVQELPVPWPRYQEIVGKLGDERRVPTQNDLVLAVSHAWSHQLHPDPLGIKAEEIKQLTAEALRDHKISGEPLLGGFAMLRLRHAAI</sequence>
<dbReference type="AlphaFoldDB" id="A0A9P1CPL1"/>
<name>A0A9P1CPL1_9DINO</name>
<keyword evidence="3" id="KW-0418">Kinase</keyword>
<evidence type="ECO:0000313" key="3">
    <source>
        <dbReference type="EMBL" id="CAL4781970.1"/>
    </source>
</evidence>
<evidence type="ECO:0000313" key="2">
    <source>
        <dbReference type="EMBL" id="CAL1148033.1"/>
    </source>
</evidence>
<dbReference type="EMBL" id="CAMXCT010001980">
    <property type="protein sequence ID" value="CAI3994658.1"/>
    <property type="molecule type" value="Genomic_DNA"/>
</dbReference>
<dbReference type="EMBL" id="CAMXCT020001980">
    <property type="protein sequence ID" value="CAL1148033.1"/>
    <property type="molecule type" value="Genomic_DNA"/>
</dbReference>
<keyword evidence="4" id="KW-1185">Reference proteome</keyword>
<reference evidence="1" key="1">
    <citation type="submission" date="2022-10" db="EMBL/GenBank/DDBJ databases">
        <authorList>
            <person name="Chen Y."/>
            <person name="Dougan E. K."/>
            <person name="Chan C."/>
            <person name="Rhodes N."/>
            <person name="Thang M."/>
        </authorList>
    </citation>
    <scope>NUCLEOTIDE SEQUENCE</scope>
</reference>
<feature type="non-terminal residue" evidence="1">
    <location>
        <position position="1"/>
    </location>
</feature>
<dbReference type="GO" id="GO:0016301">
    <property type="term" value="F:kinase activity"/>
    <property type="evidence" value="ECO:0007669"/>
    <property type="project" value="UniProtKB-KW"/>
</dbReference>